<dbReference type="KEGG" id="btab:109039649"/>
<keyword evidence="4" id="KW-1185">Reference proteome</keyword>
<feature type="signal peptide" evidence="1">
    <location>
        <begin position="1"/>
        <end position="23"/>
    </location>
</feature>
<sequence length="382" mass="43923">MRFIQFILSVYLVQFSGNPLVRANAVKVNKQSRWFLTTELIELKANNYFVDKTEFIHDFLVNQPKYSYLTAPPRMGKTSLLTLIGLFCNATWLEIDDSVNIIEDDRRSIEFFENTTISKNETFFKTHRNKYSVIFVDFAPLRKTTTLDSFRVNMCSVIENMVNYYGFLGICTGAKESLKEFFKKYTPGSPYCSKNFKQALQDGSVFVRMLKEALGKEVIILGDAFDSILHAYLLNDITGSEAMAYFVEFVDGLLANEENVSVDRILFVGTLNLGGILSNFIKGITHREFYHDETIGKYFGLTEQEVKNLLRDFSLEDHFRIIDDWYNGFGVLDSHLKVFNISSVVSYVQRLKSQPIIPSESFSALIGLKPLFTDHRIRLNCH</sequence>
<protein>
    <recommendedName>
        <fullName evidence="2">AAA-ATPase-like domain-containing protein</fullName>
    </recommendedName>
</protein>
<reference evidence="3" key="1">
    <citation type="submission" date="2021-12" db="EMBL/GenBank/DDBJ databases">
        <authorList>
            <person name="King R."/>
        </authorList>
    </citation>
    <scope>NUCLEOTIDE SEQUENCE</scope>
</reference>
<evidence type="ECO:0000256" key="1">
    <source>
        <dbReference type="SAM" id="SignalP"/>
    </source>
</evidence>
<gene>
    <name evidence="3" type="ORF">BEMITA_LOCUS4806</name>
</gene>
<dbReference type="SUPFAM" id="SSF52540">
    <property type="entry name" value="P-loop containing nucleoside triphosphate hydrolases"/>
    <property type="match status" value="1"/>
</dbReference>
<dbReference type="PANTHER" id="PTHR34825:SF1">
    <property type="entry name" value="AAA-ATPASE-LIKE DOMAIN-CONTAINING PROTEIN"/>
    <property type="match status" value="1"/>
</dbReference>
<dbReference type="PANTHER" id="PTHR34825">
    <property type="entry name" value="CONSERVED PROTEIN, WITH A WEAK D-GALACTARATE DEHYDRATASE/ALTRONATE HYDROLASE DOMAIN"/>
    <property type="match status" value="1"/>
</dbReference>
<keyword evidence="1" id="KW-0732">Signal</keyword>
<dbReference type="InterPro" id="IPR018631">
    <property type="entry name" value="AAA-ATPase-like_dom"/>
</dbReference>
<dbReference type="InterPro" id="IPR027417">
    <property type="entry name" value="P-loop_NTPase"/>
</dbReference>
<dbReference type="AlphaFoldDB" id="A0A9P0F215"/>
<proteinExistence type="predicted"/>
<organism evidence="3 4">
    <name type="scientific">Bemisia tabaci</name>
    <name type="common">Sweetpotato whitefly</name>
    <name type="synonym">Aleurodes tabaci</name>
    <dbReference type="NCBI Taxonomy" id="7038"/>
    <lineage>
        <taxon>Eukaryota</taxon>
        <taxon>Metazoa</taxon>
        <taxon>Ecdysozoa</taxon>
        <taxon>Arthropoda</taxon>
        <taxon>Hexapoda</taxon>
        <taxon>Insecta</taxon>
        <taxon>Pterygota</taxon>
        <taxon>Neoptera</taxon>
        <taxon>Paraneoptera</taxon>
        <taxon>Hemiptera</taxon>
        <taxon>Sternorrhyncha</taxon>
        <taxon>Aleyrodoidea</taxon>
        <taxon>Aleyrodidae</taxon>
        <taxon>Aleyrodinae</taxon>
        <taxon>Bemisia</taxon>
    </lineage>
</organism>
<feature type="domain" description="AAA-ATPase-like" evidence="2">
    <location>
        <begin position="45"/>
        <end position="269"/>
    </location>
</feature>
<evidence type="ECO:0000313" key="3">
    <source>
        <dbReference type="EMBL" id="CAH0385591.1"/>
    </source>
</evidence>
<dbReference type="Pfam" id="PF09820">
    <property type="entry name" value="AAA-ATPase_like"/>
    <property type="match status" value="1"/>
</dbReference>
<evidence type="ECO:0000313" key="4">
    <source>
        <dbReference type="Proteomes" id="UP001152759"/>
    </source>
</evidence>
<feature type="chain" id="PRO_5040443091" description="AAA-ATPase-like domain-containing protein" evidence="1">
    <location>
        <begin position="24"/>
        <end position="382"/>
    </location>
</feature>
<dbReference type="Proteomes" id="UP001152759">
    <property type="component" value="Chromosome 2"/>
</dbReference>
<name>A0A9P0F215_BEMTA</name>
<evidence type="ECO:0000259" key="2">
    <source>
        <dbReference type="Pfam" id="PF09820"/>
    </source>
</evidence>
<dbReference type="EMBL" id="OU963863">
    <property type="protein sequence ID" value="CAH0385591.1"/>
    <property type="molecule type" value="Genomic_DNA"/>
</dbReference>
<accession>A0A9P0F215</accession>